<keyword evidence="2" id="KW-0964">Secreted</keyword>
<dbReference type="PANTHER" id="PTHR22923:SF62">
    <property type="entry name" value="CVP18"/>
    <property type="match status" value="1"/>
</dbReference>
<dbReference type="EMBL" id="WJBH02000002">
    <property type="protein sequence ID" value="KAI9563553.1"/>
    <property type="molecule type" value="Genomic_DNA"/>
</dbReference>
<comment type="subcellular location">
    <subcellularLocation>
        <location evidence="1">Secreted</location>
    </subcellularLocation>
</comment>
<organism evidence="5 6">
    <name type="scientific">Daphnia sinensis</name>
    <dbReference type="NCBI Taxonomy" id="1820382"/>
    <lineage>
        <taxon>Eukaryota</taxon>
        <taxon>Metazoa</taxon>
        <taxon>Ecdysozoa</taxon>
        <taxon>Arthropoda</taxon>
        <taxon>Crustacea</taxon>
        <taxon>Branchiopoda</taxon>
        <taxon>Diplostraca</taxon>
        <taxon>Cladocera</taxon>
        <taxon>Anomopoda</taxon>
        <taxon>Daphniidae</taxon>
        <taxon>Daphnia</taxon>
        <taxon>Daphnia similis group</taxon>
    </lineage>
</organism>
<dbReference type="PROSITE" id="PS50871">
    <property type="entry name" value="C1Q"/>
    <property type="match status" value="1"/>
</dbReference>
<evidence type="ECO:0000313" key="6">
    <source>
        <dbReference type="Proteomes" id="UP000820818"/>
    </source>
</evidence>
<dbReference type="InterPro" id="IPR050822">
    <property type="entry name" value="Cerebellin_Synaptic_Org"/>
</dbReference>
<dbReference type="InterPro" id="IPR008983">
    <property type="entry name" value="Tumour_necrosis_fac-like_dom"/>
</dbReference>
<keyword evidence="3" id="KW-0732">Signal</keyword>
<evidence type="ECO:0000256" key="3">
    <source>
        <dbReference type="ARBA" id="ARBA00022729"/>
    </source>
</evidence>
<dbReference type="Proteomes" id="UP000820818">
    <property type="component" value="Linkage Group LG2"/>
</dbReference>
<dbReference type="SMART" id="SM00110">
    <property type="entry name" value="C1Q"/>
    <property type="match status" value="1"/>
</dbReference>
<dbReference type="SUPFAM" id="SSF49842">
    <property type="entry name" value="TNF-like"/>
    <property type="match status" value="1"/>
</dbReference>
<keyword evidence="6" id="KW-1185">Reference proteome</keyword>
<dbReference type="AlphaFoldDB" id="A0AAD5LT79"/>
<dbReference type="Gene3D" id="2.60.120.40">
    <property type="match status" value="1"/>
</dbReference>
<gene>
    <name evidence="5" type="ORF">GHT06_011017</name>
</gene>
<feature type="domain" description="C1q" evidence="4">
    <location>
        <begin position="108"/>
        <end position="256"/>
    </location>
</feature>
<evidence type="ECO:0000256" key="1">
    <source>
        <dbReference type="ARBA" id="ARBA00004613"/>
    </source>
</evidence>
<dbReference type="PANTHER" id="PTHR22923">
    <property type="entry name" value="CEREBELLIN-RELATED"/>
    <property type="match status" value="1"/>
</dbReference>
<dbReference type="InterPro" id="IPR001073">
    <property type="entry name" value="C1q_dom"/>
</dbReference>
<evidence type="ECO:0000259" key="4">
    <source>
        <dbReference type="PROSITE" id="PS50871"/>
    </source>
</evidence>
<comment type="caution">
    <text evidence="5">The sequence shown here is derived from an EMBL/GenBank/DDBJ whole genome shotgun (WGS) entry which is preliminary data.</text>
</comment>
<reference evidence="5 6" key="1">
    <citation type="submission" date="2022-05" db="EMBL/GenBank/DDBJ databases">
        <title>A multi-omics perspective on studying reproductive biology in Daphnia sinensis.</title>
        <authorList>
            <person name="Jia J."/>
        </authorList>
    </citation>
    <scope>NUCLEOTIDE SEQUENCE [LARGE SCALE GENOMIC DNA]</scope>
    <source>
        <strain evidence="5 6">WSL</strain>
    </source>
</reference>
<protein>
    <recommendedName>
        <fullName evidence="4">C1q domain-containing protein</fullName>
    </recommendedName>
</protein>
<accession>A0AAD5LT79</accession>
<name>A0AAD5LT79_9CRUS</name>
<sequence>MTRSSSYPMYKKKNDLYLDYCALPNPFSSATVFTSHYEAFPFKCTCSADVPKTIDRIPGSCADLQSVGNTRSGLYSIMGTQQVETVYCDFTKDINDPVFQKLIGYQGVKSKPVYFYAQRGQNFASTRVPIPYDNAIVNIGNGMTPSAGKFEVPVKGTYFFSFTSHVEFAPNSVNPKTRVYIYKNGNAVAISALYEVTTIPATPSYLSPITLQCMLELLPGDTIWMQMDEMTLNGKLLGTDIATIFTGWLLQEEIAIAL</sequence>
<dbReference type="GO" id="GO:0005615">
    <property type="term" value="C:extracellular space"/>
    <property type="evidence" value="ECO:0007669"/>
    <property type="project" value="TreeGrafter"/>
</dbReference>
<proteinExistence type="predicted"/>
<evidence type="ECO:0000256" key="2">
    <source>
        <dbReference type="ARBA" id="ARBA00022525"/>
    </source>
</evidence>
<dbReference type="Pfam" id="PF00386">
    <property type="entry name" value="C1q"/>
    <property type="match status" value="1"/>
</dbReference>
<evidence type="ECO:0000313" key="5">
    <source>
        <dbReference type="EMBL" id="KAI9563553.1"/>
    </source>
</evidence>